<sequence>MTPRWPRVAERNLPATLNNVAVVAARRGDRAVADRLLATALTLAPHYYELAEHNRRAMGPIAQ</sequence>
<name>A0A1B1AIS5_9PROT</name>
<evidence type="ECO:0000313" key="2">
    <source>
        <dbReference type="Proteomes" id="UP000092498"/>
    </source>
</evidence>
<organism evidence="1 2">
    <name type="scientific">Candidatus Viadribacter manganicus</name>
    <dbReference type="NCBI Taxonomy" id="1759059"/>
    <lineage>
        <taxon>Bacteria</taxon>
        <taxon>Pseudomonadati</taxon>
        <taxon>Pseudomonadota</taxon>
        <taxon>Alphaproteobacteria</taxon>
        <taxon>Hyphomonadales</taxon>
        <taxon>Hyphomonadaceae</taxon>
        <taxon>Candidatus Viadribacter</taxon>
    </lineage>
</organism>
<dbReference type="EMBL" id="CP013244">
    <property type="protein sequence ID" value="ANP46464.1"/>
    <property type="molecule type" value="Genomic_DNA"/>
</dbReference>
<accession>A0A1B1AIS5</accession>
<keyword evidence="2" id="KW-1185">Reference proteome</keyword>
<dbReference type="Proteomes" id="UP000092498">
    <property type="component" value="Chromosome"/>
</dbReference>
<reference evidence="1 2" key="1">
    <citation type="submission" date="2015-11" db="EMBL/GenBank/DDBJ databases">
        <title>Whole-Genome Sequence of Candidatus Oderbacter manganicum from the National Park Lower Oder Valley, Germany.</title>
        <authorList>
            <person name="Braun B."/>
            <person name="Liere K."/>
            <person name="Szewzyk U."/>
        </authorList>
    </citation>
    <scope>NUCLEOTIDE SEQUENCE [LARGE SCALE GENOMIC DNA]</scope>
    <source>
        <strain evidence="1 2">OTSz_A_272</strain>
    </source>
</reference>
<gene>
    <name evidence="1" type="ORF">ATE48_11320</name>
</gene>
<dbReference type="RefSeq" id="WP_066771584.1">
    <property type="nucleotide sequence ID" value="NZ_CP013244.1"/>
</dbReference>
<dbReference type="AlphaFoldDB" id="A0A1B1AIS5"/>
<dbReference type="KEGG" id="cbot:ATE48_11320"/>
<evidence type="ECO:0008006" key="3">
    <source>
        <dbReference type="Google" id="ProtNLM"/>
    </source>
</evidence>
<protein>
    <recommendedName>
        <fullName evidence="3">Tetratricopeptide repeat protein</fullName>
    </recommendedName>
</protein>
<evidence type="ECO:0000313" key="1">
    <source>
        <dbReference type="EMBL" id="ANP46464.1"/>
    </source>
</evidence>
<dbReference type="InParanoid" id="A0A1B1AIS5"/>
<proteinExistence type="predicted"/>